<dbReference type="FunFam" id="3.40.50.1970:FF:000003">
    <property type="entry name" value="Alcohol dehydrogenase, iron-containing"/>
    <property type="match status" value="1"/>
</dbReference>
<evidence type="ECO:0000259" key="8">
    <source>
        <dbReference type="Pfam" id="PF25137"/>
    </source>
</evidence>
<dbReference type="InterPro" id="IPR042157">
    <property type="entry name" value="HOT"/>
</dbReference>
<dbReference type="InterPro" id="IPR018211">
    <property type="entry name" value="ADH_Fe_CS"/>
</dbReference>
<dbReference type="CDD" id="cd08190">
    <property type="entry name" value="HOT"/>
    <property type="match status" value="1"/>
</dbReference>
<comment type="similarity">
    <text evidence="2">Belongs to the iron-containing alcohol dehydrogenase family. Hydroxyacid-oxoacid transhydrogenase subfamily.</text>
</comment>
<dbReference type="Gene3D" id="1.20.1090.10">
    <property type="entry name" value="Dehydroquinate synthase-like - alpha domain"/>
    <property type="match status" value="1"/>
</dbReference>
<dbReference type="GO" id="GO:0047988">
    <property type="term" value="F:hydroxyacid-oxoacid transhydrogenase activity"/>
    <property type="evidence" value="ECO:0007669"/>
    <property type="project" value="UniProtKB-EC"/>
</dbReference>
<dbReference type="Pfam" id="PF00465">
    <property type="entry name" value="Fe-ADH"/>
    <property type="match status" value="1"/>
</dbReference>
<name>A0A1V0N444_9ARCH</name>
<dbReference type="InterPro" id="IPR001670">
    <property type="entry name" value="ADH_Fe/GldA"/>
</dbReference>
<evidence type="ECO:0000259" key="7">
    <source>
        <dbReference type="Pfam" id="PF00465"/>
    </source>
</evidence>
<dbReference type="AlphaFoldDB" id="A0A1V0N444"/>
<dbReference type="PROSITE" id="PS00913">
    <property type="entry name" value="ADH_IRON_1"/>
    <property type="match status" value="1"/>
</dbReference>
<feature type="domain" description="Alcohol dehydrogenase iron-type/glycerol dehydrogenase GldA" evidence="7">
    <location>
        <begin position="22"/>
        <end position="193"/>
    </location>
</feature>
<reference evidence="9 10" key="1">
    <citation type="submission" date="2011-10" db="EMBL/GenBank/DDBJ databases">
        <title>Metabolic and evolutionary patterns in the extreme acidophile Ferroplasma acidiphilum.</title>
        <authorList>
            <person name="Golyshina O.V."/>
            <person name="Kozyavkin S.A."/>
            <person name="Tatusov R.L."/>
            <person name="Slesarev A.I."/>
            <person name="Golyshin P.N."/>
        </authorList>
    </citation>
    <scope>NUCLEOTIDE SEQUENCE [LARGE SCALE GENOMIC DNA]</scope>
    <source>
        <strain evidence="10">Y</strain>
    </source>
</reference>
<dbReference type="EC" id="1.1.99.24" evidence="3"/>
<dbReference type="InterPro" id="IPR056798">
    <property type="entry name" value="ADH_Fe_C"/>
</dbReference>
<evidence type="ECO:0000256" key="1">
    <source>
        <dbReference type="ARBA" id="ARBA00000813"/>
    </source>
</evidence>
<evidence type="ECO:0000256" key="5">
    <source>
        <dbReference type="ARBA" id="ARBA00023002"/>
    </source>
</evidence>
<dbReference type="PANTHER" id="PTHR11496">
    <property type="entry name" value="ALCOHOL DEHYDROGENASE"/>
    <property type="match status" value="1"/>
</dbReference>
<dbReference type="SUPFAM" id="SSF56796">
    <property type="entry name" value="Dehydroquinate synthase-like"/>
    <property type="match status" value="1"/>
</dbReference>
<feature type="domain" description="Fe-containing alcohol dehydrogenase-like C-terminal" evidence="8">
    <location>
        <begin position="239"/>
        <end position="422"/>
    </location>
</feature>
<protein>
    <recommendedName>
        <fullName evidence="3">hydroxyacid-oxoacid transhydrogenase</fullName>
        <ecNumber evidence="3">1.1.99.24</ecNumber>
    </recommendedName>
</protein>
<dbReference type="PANTHER" id="PTHR11496:SF83">
    <property type="entry name" value="HYDROXYACID-OXOACID TRANSHYDROGENASE, MITOCHONDRIAL"/>
    <property type="match status" value="1"/>
</dbReference>
<evidence type="ECO:0000313" key="9">
    <source>
        <dbReference type="EMBL" id="ARD84865.1"/>
    </source>
</evidence>
<accession>A0A1V0N444</accession>
<keyword evidence="10" id="KW-1185">Reference proteome</keyword>
<dbReference type="KEGG" id="fai:FAD_0984"/>
<dbReference type="GO" id="GO:0004022">
    <property type="term" value="F:alcohol dehydrogenase (NAD+) activity"/>
    <property type="evidence" value="ECO:0007669"/>
    <property type="project" value="InterPro"/>
</dbReference>
<dbReference type="STRING" id="74969.FAD_0984"/>
<sequence length="425" mass="47110">MDPIHTSITEYNDSIFVINVPRIKFGVNSTKETGYEAKSLNIKNAMVFAGKKLSESRQMETLINSLNENNINYKIIDEIRVEPEDTAWLDTYKKIKDEKIDGFISLGGGSTIDTAKIMDLLYTYKGNLEDYINKPIGKGISPPGPLKPHIAIPTTAGTGSETTNVAIFDVTKIKVKTGISNPYLRPTIAIIDPVNTYSLPQSVTASSGLDVLNHAIESYTAIPYTGRQKVNPGDRPVYTGNTPIGDLFAKEAIKWVHTYMKRAYSDPYDSEARYYMMLGSSIAGMGFGHVGVHIPHAMGYPIAGMIKEWHPDDYDFGYPIVPHGIGTAIPAAYVFRYLSKYSDRFKDISSILGIESGDTGDALFEYYIKLLKALKIPTNLSDIGFSDKNVEDLVNGTLKQQRLISLSPKMLDKKELTEIFKECIG</sequence>
<dbReference type="GO" id="GO:0046872">
    <property type="term" value="F:metal ion binding"/>
    <property type="evidence" value="ECO:0007669"/>
    <property type="project" value="InterPro"/>
</dbReference>
<dbReference type="OrthoDB" id="57329at2157"/>
<dbReference type="Proteomes" id="UP000192050">
    <property type="component" value="Chromosome"/>
</dbReference>
<keyword evidence="4" id="KW-0809">Transit peptide</keyword>
<dbReference type="InterPro" id="IPR039697">
    <property type="entry name" value="Alcohol_dehydrogenase_Fe"/>
</dbReference>
<evidence type="ECO:0000256" key="3">
    <source>
        <dbReference type="ARBA" id="ARBA00013182"/>
    </source>
</evidence>
<keyword evidence="5" id="KW-0560">Oxidoreductase</keyword>
<evidence type="ECO:0000313" key="10">
    <source>
        <dbReference type="Proteomes" id="UP000192050"/>
    </source>
</evidence>
<dbReference type="Gene3D" id="3.40.50.1970">
    <property type="match status" value="1"/>
</dbReference>
<evidence type="ECO:0000256" key="4">
    <source>
        <dbReference type="ARBA" id="ARBA00022946"/>
    </source>
</evidence>
<evidence type="ECO:0000256" key="6">
    <source>
        <dbReference type="ARBA" id="ARBA00049496"/>
    </source>
</evidence>
<organism evidence="9 10">
    <name type="scientific">Ferroplasma acidiphilum</name>
    <dbReference type="NCBI Taxonomy" id="74969"/>
    <lineage>
        <taxon>Archaea</taxon>
        <taxon>Methanobacteriati</taxon>
        <taxon>Thermoplasmatota</taxon>
        <taxon>Thermoplasmata</taxon>
        <taxon>Thermoplasmatales</taxon>
        <taxon>Ferroplasmaceae</taxon>
        <taxon>Ferroplasma</taxon>
    </lineage>
</organism>
<dbReference type="RefSeq" id="WP_081142283.1">
    <property type="nucleotide sequence ID" value="NZ_CP015363.1"/>
</dbReference>
<proteinExistence type="inferred from homology"/>
<dbReference type="Pfam" id="PF25137">
    <property type="entry name" value="ADH_Fe_C"/>
    <property type="match status" value="1"/>
</dbReference>
<comment type="catalytic activity">
    <reaction evidence="1">
        <text>(S)-3-hydroxybutanoate + 2-oxoglutarate = (R)-2-hydroxyglutarate + acetoacetate</text>
        <dbReference type="Rhea" id="RHEA:23048"/>
        <dbReference type="ChEBI" id="CHEBI:11047"/>
        <dbReference type="ChEBI" id="CHEBI:13705"/>
        <dbReference type="ChEBI" id="CHEBI:15801"/>
        <dbReference type="ChEBI" id="CHEBI:16810"/>
        <dbReference type="EC" id="1.1.99.24"/>
    </reaction>
</comment>
<comment type="catalytic activity">
    <reaction evidence="6">
        <text>4-hydroxybutanoate + 2-oxoglutarate = (R)-2-hydroxyglutarate + succinate semialdehyde</text>
        <dbReference type="Rhea" id="RHEA:24734"/>
        <dbReference type="ChEBI" id="CHEBI:15801"/>
        <dbReference type="ChEBI" id="CHEBI:16724"/>
        <dbReference type="ChEBI" id="CHEBI:16810"/>
        <dbReference type="ChEBI" id="CHEBI:57706"/>
        <dbReference type="EC" id="1.1.99.24"/>
    </reaction>
</comment>
<dbReference type="EMBL" id="CP015363">
    <property type="protein sequence ID" value="ARD84865.1"/>
    <property type="molecule type" value="Genomic_DNA"/>
</dbReference>
<dbReference type="GeneID" id="31676483"/>
<evidence type="ECO:0000256" key="2">
    <source>
        <dbReference type="ARBA" id="ARBA00010005"/>
    </source>
</evidence>
<gene>
    <name evidence="9" type="ORF">FAD_0984</name>
</gene>